<accession>A0ABP8RQT7</accession>
<evidence type="ECO:0000313" key="3">
    <source>
        <dbReference type="Proteomes" id="UP001501598"/>
    </source>
</evidence>
<comment type="caution">
    <text evidence="2">The sequence shown here is derived from an EMBL/GenBank/DDBJ whole genome shotgun (WGS) entry which is preliminary data.</text>
</comment>
<reference evidence="3" key="1">
    <citation type="journal article" date="2019" name="Int. J. Syst. Evol. Microbiol.">
        <title>The Global Catalogue of Microorganisms (GCM) 10K type strain sequencing project: providing services to taxonomists for standard genome sequencing and annotation.</title>
        <authorList>
            <consortium name="The Broad Institute Genomics Platform"/>
            <consortium name="The Broad Institute Genome Sequencing Center for Infectious Disease"/>
            <person name="Wu L."/>
            <person name="Ma J."/>
        </authorList>
    </citation>
    <scope>NUCLEOTIDE SEQUENCE [LARGE SCALE GENOMIC DNA]</scope>
    <source>
        <strain evidence="3">JCM 17906</strain>
    </source>
</reference>
<evidence type="ECO:0000256" key="1">
    <source>
        <dbReference type="SAM" id="MobiDB-lite"/>
    </source>
</evidence>
<evidence type="ECO:0000313" key="2">
    <source>
        <dbReference type="EMBL" id="GAA4544410.1"/>
    </source>
</evidence>
<dbReference type="Proteomes" id="UP001501598">
    <property type="component" value="Unassembled WGS sequence"/>
</dbReference>
<feature type="compositionally biased region" description="Basic and acidic residues" evidence="1">
    <location>
        <begin position="1"/>
        <end position="16"/>
    </location>
</feature>
<sequence length="108" mass="11974">MQWTSEELHREVRKPLESPAPTADDRRIDVTGMAPGPDDSLIIDVEVVPGAGTSVQRWRLSFRSMWADVRGLPLESAGLTVRANIEEWWDTGAEEGGPGHLVKARRTV</sequence>
<proteinExistence type="predicted"/>
<keyword evidence="3" id="KW-1185">Reference proteome</keyword>
<name>A0ABP8RQT7_9PSEU</name>
<dbReference type="EMBL" id="BAABGT010000029">
    <property type="protein sequence ID" value="GAA4544410.1"/>
    <property type="molecule type" value="Genomic_DNA"/>
</dbReference>
<feature type="region of interest" description="Disordered" evidence="1">
    <location>
        <begin position="1"/>
        <end position="36"/>
    </location>
</feature>
<gene>
    <name evidence="2" type="ORF">GCM10023175_22540</name>
</gene>
<protein>
    <submittedName>
        <fullName evidence="2">Uncharacterized protein</fullName>
    </submittedName>
</protein>
<organism evidence="2 3">
    <name type="scientific">Pseudonocardia xishanensis</name>
    <dbReference type="NCBI Taxonomy" id="630995"/>
    <lineage>
        <taxon>Bacteria</taxon>
        <taxon>Bacillati</taxon>
        <taxon>Actinomycetota</taxon>
        <taxon>Actinomycetes</taxon>
        <taxon>Pseudonocardiales</taxon>
        <taxon>Pseudonocardiaceae</taxon>
        <taxon>Pseudonocardia</taxon>
    </lineage>
</organism>